<organism evidence="1 2">
    <name type="scientific">Brachybacterium hainanense</name>
    <dbReference type="NCBI Taxonomy" id="1541174"/>
    <lineage>
        <taxon>Bacteria</taxon>
        <taxon>Bacillati</taxon>
        <taxon>Actinomycetota</taxon>
        <taxon>Actinomycetes</taxon>
        <taxon>Micrococcales</taxon>
        <taxon>Dermabacteraceae</taxon>
        <taxon>Brachybacterium</taxon>
    </lineage>
</organism>
<dbReference type="InterPro" id="IPR050490">
    <property type="entry name" value="Bact_solute-bd_prot1"/>
</dbReference>
<proteinExistence type="predicted"/>
<evidence type="ECO:0000313" key="2">
    <source>
        <dbReference type="Proteomes" id="UP001589793"/>
    </source>
</evidence>
<protein>
    <submittedName>
        <fullName evidence="1">ABC transporter substrate-binding protein</fullName>
    </submittedName>
</protein>
<reference evidence="1 2" key="1">
    <citation type="submission" date="2024-09" db="EMBL/GenBank/DDBJ databases">
        <authorList>
            <person name="Sun Q."/>
            <person name="Mori K."/>
        </authorList>
    </citation>
    <scope>NUCLEOTIDE SEQUENCE [LARGE SCALE GENOMIC DNA]</scope>
    <source>
        <strain evidence="1 2">CICC 10874</strain>
    </source>
</reference>
<name>A0ABV6RBN5_9MICO</name>
<dbReference type="Proteomes" id="UP001589793">
    <property type="component" value="Unassembled WGS sequence"/>
</dbReference>
<keyword evidence="2" id="KW-1185">Reference proteome</keyword>
<dbReference type="InterPro" id="IPR006059">
    <property type="entry name" value="SBP"/>
</dbReference>
<evidence type="ECO:0000313" key="1">
    <source>
        <dbReference type="EMBL" id="MFC0674404.1"/>
    </source>
</evidence>
<dbReference type="Pfam" id="PF13416">
    <property type="entry name" value="SBP_bac_8"/>
    <property type="match status" value="1"/>
</dbReference>
<accession>A0ABV6RBN5</accession>
<dbReference type="RefSeq" id="WP_376980466.1">
    <property type="nucleotide sequence ID" value="NZ_JBHLSV010000011.1"/>
</dbReference>
<dbReference type="PANTHER" id="PTHR43649:SF11">
    <property type="entry name" value="ABC TRANSPORTER SUBSTRATE-BINDING PROTEIN YESO-RELATED"/>
    <property type="match status" value="1"/>
</dbReference>
<sequence>MPRRALIAGAAALPLAACGPNRSGSTADPTADLRVSWYGGQPVHDGVEGALAAFRAARPDLGIAEEKAPFADYWDKLATQIAGRQGPDVVRMSMTWLSEYSRRGALMDLSGLVGASGPIDLSGLDGDTAAAGSTDHGRVGIGQSSITQACFRNPALAAERGIRFPATWSWDDFGDLVRGFATEAGPGMYGTTDAGGDLQLFEVFARQRGTELFEGQSLAVGADVLEEWFALWQGLREDGAAPPPDVSMESGDFETNQLSVLHAALTFGWVQQVTFYQPLLPDHPLEITDVPGTTAGDLGGQFVTALDFWSVLATSQRADDSAELISFLLSDEAAVRSLGLSLGVPPARSSRDALAADPDSAAGKALAYVESVTGRTGPPPAPWPAGYGTLQGTDFSRIHQEVAFGAMTPTEAAGAVAEAAAAALGG</sequence>
<dbReference type="SUPFAM" id="SSF53850">
    <property type="entry name" value="Periplasmic binding protein-like II"/>
    <property type="match status" value="1"/>
</dbReference>
<comment type="caution">
    <text evidence="1">The sequence shown here is derived from an EMBL/GenBank/DDBJ whole genome shotgun (WGS) entry which is preliminary data.</text>
</comment>
<dbReference type="Gene3D" id="3.40.190.10">
    <property type="entry name" value="Periplasmic binding protein-like II"/>
    <property type="match status" value="2"/>
</dbReference>
<dbReference type="EMBL" id="JBHLSV010000011">
    <property type="protein sequence ID" value="MFC0674404.1"/>
    <property type="molecule type" value="Genomic_DNA"/>
</dbReference>
<gene>
    <name evidence="1" type="ORF">ACFFF6_10610</name>
</gene>
<dbReference type="PANTHER" id="PTHR43649">
    <property type="entry name" value="ARABINOSE-BINDING PROTEIN-RELATED"/>
    <property type="match status" value="1"/>
</dbReference>